<sequence>MGTRLPLPLSLRVPLIVAGLMVLMGVIASQLVVTSLVRSQERQLADLAQSEFATLSTTLAPLIQREDLWEMFDALDRATFQAGRFAPAAASLVDARGQVIVSTRPERHPIGSPGVALIAGAVPLEDLSYDNARELISVRQVVEYQGRPVAQLVIDFNASELAAERRRAWFWLIAGNTAATLILALAGYLLIRRVLAPIGRLSREMSRSGGASQTFPEAMIPRHDVELANLYDTYNAMIRAVEARGQTERRLAERERFVSLGRLAGTLAHEINNPLGGLLTAVDTLKRFPDRADVVGKSADILERGLKQMRDVARGALNVQRNSQAGTPLSAADFEDLHLLIRPEIERKAQRLHWQVAPDVADCGRLPAGPVRQVVLNLLLNAAAATGPGADLGLIAQRDAGGLRLTIWDSGPGLPDHLRPRLLSDAPVEPGDGLGLRLVRDLVQSMGGGIALGQTAAGQNAILIDLPLAEDGTGTDA</sequence>
<dbReference type="Proteomes" id="UP000295277">
    <property type="component" value="Unassembled WGS sequence"/>
</dbReference>
<evidence type="ECO:0000256" key="7">
    <source>
        <dbReference type="ARBA" id="ARBA00022777"/>
    </source>
</evidence>
<feature type="domain" description="Histidine kinase" evidence="11">
    <location>
        <begin position="266"/>
        <end position="470"/>
    </location>
</feature>
<evidence type="ECO:0000256" key="10">
    <source>
        <dbReference type="SAM" id="Phobius"/>
    </source>
</evidence>
<keyword evidence="13" id="KW-1185">Reference proteome</keyword>
<dbReference type="Gene3D" id="3.30.565.10">
    <property type="entry name" value="Histidine kinase-like ATPase, C-terminal domain"/>
    <property type="match status" value="1"/>
</dbReference>
<dbReference type="AlphaFoldDB" id="A0A4R1Z1Q3"/>
<protein>
    <recommendedName>
        <fullName evidence="3">histidine kinase</fullName>
        <ecNumber evidence="3">2.7.13.3</ecNumber>
    </recommendedName>
</protein>
<name>A0A4R1Z1Q3_9RHOB</name>
<dbReference type="EC" id="2.7.13.3" evidence="3"/>
<dbReference type="InterPro" id="IPR003594">
    <property type="entry name" value="HATPase_dom"/>
</dbReference>
<keyword evidence="4" id="KW-0597">Phosphoprotein</keyword>
<dbReference type="PANTHER" id="PTHR45436:SF5">
    <property type="entry name" value="SENSOR HISTIDINE KINASE TRCS"/>
    <property type="match status" value="1"/>
</dbReference>
<keyword evidence="5" id="KW-0808">Transferase</keyword>
<comment type="caution">
    <text evidence="12">The sequence shown here is derived from an EMBL/GenBank/DDBJ whole genome shotgun (WGS) entry which is preliminary data.</text>
</comment>
<dbReference type="Pfam" id="PF00512">
    <property type="entry name" value="HisKA"/>
    <property type="match status" value="1"/>
</dbReference>
<feature type="transmembrane region" description="Helical" evidence="10">
    <location>
        <begin position="169"/>
        <end position="191"/>
    </location>
</feature>
<comment type="catalytic activity">
    <reaction evidence="1">
        <text>ATP + protein L-histidine = ADP + protein N-phospho-L-histidine.</text>
        <dbReference type="EC" id="2.7.13.3"/>
    </reaction>
</comment>
<keyword evidence="8 10" id="KW-1133">Transmembrane helix</keyword>
<dbReference type="SUPFAM" id="SSF47384">
    <property type="entry name" value="Homodimeric domain of signal transducing histidine kinase"/>
    <property type="match status" value="1"/>
</dbReference>
<dbReference type="GO" id="GO:0000155">
    <property type="term" value="F:phosphorelay sensor kinase activity"/>
    <property type="evidence" value="ECO:0007669"/>
    <property type="project" value="InterPro"/>
</dbReference>
<keyword evidence="6 10" id="KW-0812">Transmembrane</keyword>
<evidence type="ECO:0000313" key="12">
    <source>
        <dbReference type="EMBL" id="TCM87123.1"/>
    </source>
</evidence>
<evidence type="ECO:0000259" key="11">
    <source>
        <dbReference type="PROSITE" id="PS50109"/>
    </source>
</evidence>
<feature type="transmembrane region" description="Helical" evidence="10">
    <location>
        <begin position="15"/>
        <end position="37"/>
    </location>
</feature>
<dbReference type="OrthoDB" id="7818322at2"/>
<dbReference type="RefSeq" id="WP_132693626.1">
    <property type="nucleotide sequence ID" value="NZ_SLVM01000003.1"/>
</dbReference>
<evidence type="ECO:0000256" key="1">
    <source>
        <dbReference type="ARBA" id="ARBA00000085"/>
    </source>
</evidence>
<comment type="subcellular location">
    <subcellularLocation>
        <location evidence="2">Membrane</location>
    </subcellularLocation>
</comment>
<evidence type="ECO:0000256" key="4">
    <source>
        <dbReference type="ARBA" id="ARBA00022553"/>
    </source>
</evidence>
<dbReference type="InterPro" id="IPR036890">
    <property type="entry name" value="HATPase_C_sf"/>
</dbReference>
<dbReference type="InterPro" id="IPR005467">
    <property type="entry name" value="His_kinase_dom"/>
</dbReference>
<dbReference type="PRINTS" id="PR00344">
    <property type="entry name" value="BCTRLSENSOR"/>
</dbReference>
<gene>
    <name evidence="12" type="ORF">EV216_103201</name>
</gene>
<evidence type="ECO:0000256" key="9">
    <source>
        <dbReference type="ARBA" id="ARBA00023136"/>
    </source>
</evidence>
<evidence type="ECO:0000313" key="13">
    <source>
        <dbReference type="Proteomes" id="UP000295277"/>
    </source>
</evidence>
<dbReference type="EMBL" id="SLVM01000003">
    <property type="protein sequence ID" value="TCM87123.1"/>
    <property type="molecule type" value="Genomic_DNA"/>
</dbReference>
<dbReference type="SMART" id="SM00388">
    <property type="entry name" value="HisKA"/>
    <property type="match status" value="1"/>
</dbReference>
<keyword evidence="9 10" id="KW-0472">Membrane</keyword>
<evidence type="ECO:0000256" key="5">
    <source>
        <dbReference type="ARBA" id="ARBA00022679"/>
    </source>
</evidence>
<dbReference type="InterPro" id="IPR036097">
    <property type="entry name" value="HisK_dim/P_sf"/>
</dbReference>
<evidence type="ECO:0000256" key="2">
    <source>
        <dbReference type="ARBA" id="ARBA00004370"/>
    </source>
</evidence>
<evidence type="ECO:0000256" key="3">
    <source>
        <dbReference type="ARBA" id="ARBA00012438"/>
    </source>
</evidence>
<dbReference type="CDD" id="cd00082">
    <property type="entry name" value="HisKA"/>
    <property type="match status" value="1"/>
</dbReference>
<dbReference type="GO" id="GO:0016020">
    <property type="term" value="C:membrane"/>
    <property type="evidence" value="ECO:0007669"/>
    <property type="project" value="UniProtKB-SubCell"/>
</dbReference>
<dbReference type="SMART" id="SM00387">
    <property type="entry name" value="HATPase_c"/>
    <property type="match status" value="1"/>
</dbReference>
<organism evidence="12 13">
    <name type="scientific">Rhodovulum steppense</name>
    <dbReference type="NCBI Taxonomy" id="540251"/>
    <lineage>
        <taxon>Bacteria</taxon>
        <taxon>Pseudomonadati</taxon>
        <taxon>Pseudomonadota</taxon>
        <taxon>Alphaproteobacteria</taxon>
        <taxon>Rhodobacterales</taxon>
        <taxon>Paracoccaceae</taxon>
        <taxon>Rhodovulum</taxon>
    </lineage>
</organism>
<dbReference type="Pfam" id="PF02518">
    <property type="entry name" value="HATPase_c"/>
    <property type="match status" value="1"/>
</dbReference>
<dbReference type="SUPFAM" id="SSF55874">
    <property type="entry name" value="ATPase domain of HSP90 chaperone/DNA topoisomerase II/histidine kinase"/>
    <property type="match status" value="1"/>
</dbReference>
<keyword evidence="7 12" id="KW-0418">Kinase</keyword>
<dbReference type="PROSITE" id="PS50109">
    <property type="entry name" value="HIS_KIN"/>
    <property type="match status" value="1"/>
</dbReference>
<proteinExistence type="predicted"/>
<dbReference type="Gene3D" id="1.10.287.130">
    <property type="match status" value="1"/>
</dbReference>
<reference evidence="12 13" key="1">
    <citation type="submission" date="2019-03" db="EMBL/GenBank/DDBJ databases">
        <title>Genomic Encyclopedia of Type Strains, Phase IV (KMG-IV): sequencing the most valuable type-strain genomes for metagenomic binning, comparative biology and taxonomic classification.</title>
        <authorList>
            <person name="Goeker M."/>
        </authorList>
    </citation>
    <scope>NUCLEOTIDE SEQUENCE [LARGE SCALE GENOMIC DNA]</scope>
    <source>
        <strain evidence="12 13">DSM 21153</strain>
    </source>
</reference>
<evidence type="ECO:0000256" key="6">
    <source>
        <dbReference type="ARBA" id="ARBA00022692"/>
    </source>
</evidence>
<dbReference type="InterPro" id="IPR004358">
    <property type="entry name" value="Sig_transdc_His_kin-like_C"/>
</dbReference>
<dbReference type="InterPro" id="IPR003661">
    <property type="entry name" value="HisK_dim/P_dom"/>
</dbReference>
<dbReference type="InterPro" id="IPR050428">
    <property type="entry name" value="TCS_sensor_his_kinase"/>
</dbReference>
<dbReference type="PANTHER" id="PTHR45436">
    <property type="entry name" value="SENSOR HISTIDINE KINASE YKOH"/>
    <property type="match status" value="1"/>
</dbReference>
<accession>A0A4R1Z1Q3</accession>
<evidence type="ECO:0000256" key="8">
    <source>
        <dbReference type="ARBA" id="ARBA00022989"/>
    </source>
</evidence>